<gene>
    <name evidence="3" type="ORF">A3770_10p57660</name>
</gene>
<dbReference type="InterPro" id="IPR011679">
    <property type="entry name" value="ERp29_C"/>
</dbReference>
<reference evidence="3 4" key="1">
    <citation type="submission" date="2018-07" db="EMBL/GenBank/DDBJ databases">
        <title>The complete nuclear genome of the prasinophyte Chloropicon primus (CCMP1205).</title>
        <authorList>
            <person name="Pombert J.-F."/>
            <person name="Otis C."/>
            <person name="Turmel M."/>
            <person name="Lemieux C."/>
        </authorList>
    </citation>
    <scope>NUCLEOTIDE SEQUENCE [LARGE SCALE GENOMIC DNA]</scope>
    <source>
        <strain evidence="3 4">CCMP1205</strain>
    </source>
</reference>
<name>A0A5B8MRA0_9CHLO</name>
<accession>A0A5B8MRA0</accession>
<dbReference type="Pfam" id="PF07749">
    <property type="entry name" value="ERp29"/>
    <property type="match status" value="1"/>
</dbReference>
<dbReference type="InterPro" id="IPR036249">
    <property type="entry name" value="Thioredoxin-like_sf"/>
</dbReference>
<keyword evidence="4" id="KW-1185">Reference proteome</keyword>
<dbReference type="InterPro" id="IPR036356">
    <property type="entry name" value="ERp29_C_sf"/>
</dbReference>
<dbReference type="Proteomes" id="UP000316726">
    <property type="component" value="Chromosome 10"/>
</dbReference>
<dbReference type="Gene3D" id="3.40.30.10">
    <property type="entry name" value="Glutaredoxin"/>
    <property type="match status" value="1"/>
</dbReference>
<feature type="signal peptide" evidence="1">
    <location>
        <begin position="1"/>
        <end position="25"/>
    </location>
</feature>
<protein>
    <submittedName>
        <fullName evidence="3">Thioredoxin domain-containing protein</fullName>
    </submittedName>
</protein>
<dbReference type="AlphaFoldDB" id="A0A5B8MRA0"/>
<dbReference type="PRINTS" id="PR00421">
    <property type="entry name" value="THIOREDOXIN"/>
</dbReference>
<dbReference type="SUPFAM" id="SSF47933">
    <property type="entry name" value="ERP29 C domain-like"/>
    <property type="match status" value="1"/>
</dbReference>
<proteinExistence type="predicted"/>
<dbReference type="PANTHER" id="PTHR45815:SF3">
    <property type="entry name" value="PROTEIN DISULFIDE-ISOMERASE A6"/>
    <property type="match status" value="1"/>
</dbReference>
<dbReference type="PROSITE" id="PS51352">
    <property type="entry name" value="THIOREDOXIN_2"/>
    <property type="match status" value="1"/>
</dbReference>
<keyword evidence="1" id="KW-0732">Signal</keyword>
<evidence type="ECO:0000259" key="2">
    <source>
        <dbReference type="PROSITE" id="PS51352"/>
    </source>
</evidence>
<dbReference type="PROSITE" id="PS00194">
    <property type="entry name" value="THIOREDOXIN_1"/>
    <property type="match status" value="1"/>
</dbReference>
<dbReference type="Pfam" id="PF00085">
    <property type="entry name" value="Thioredoxin"/>
    <property type="match status" value="1"/>
</dbReference>
<dbReference type="Gene3D" id="1.20.1150.12">
    <property type="entry name" value="Endoplasmic reticulum resident protein 29, C-terminal domain"/>
    <property type="match status" value="1"/>
</dbReference>
<dbReference type="GO" id="GO:0034976">
    <property type="term" value="P:response to endoplasmic reticulum stress"/>
    <property type="evidence" value="ECO:0007669"/>
    <property type="project" value="TreeGrafter"/>
</dbReference>
<dbReference type="GO" id="GO:0015035">
    <property type="term" value="F:protein-disulfide reductase activity"/>
    <property type="evidence" value="ECO:0007669"/>
    <property type="project" value="TreeGrafter"/>
</dbReference>
<dbReference type="OrthoDB" id="10264505at2759"/>
<dbReference type="EMBL" id="CP031043">
    <property type="protein sequence ID" value="QDZ23248.1"/>
    <property type="molecule type" value="Genomic_DNA"/>
</dbReference>
<organism evidence="3 4">
    <name type="scientific">Chloropicon primus</name>
    <dbReference type="NCBI Taxonomy" id="1764295"/>
    <lineage>
        <taxon>Eukaryota</taxon>
        <taxon>Viridiplantae</taxon>
        <taxon>Chlorophyta</taxon>
        <taxon>Chloropicophyceae</taxon>
        <taxon>Chloropicales</taxon>
        <taxon>Chloropicaceae</taxon>
        <taxon>Chloropicon</taxon>
    </lineage>
</organism>
<dbReference type="STRING" id="1764295.A0A5B8MRA0"/>
<dbReference type="PANTHER" id="PTHR45815">
    <property type="entry name" value="PROTEIN DISULFIDE-ISOMERASE A6"/>
    <property type="match status" value="1"/>
</dbReference>
<evidence type="ECO:0000313" key="4">
    <source>
        <dbReference type="Proteomes" id="UP000316726"/>
    </source>
</evidence>
<sequence>MKHSTKTLVVTLAMLAVVAPHVAKAQDPSVAIPGVIDLDPSNVKEVLNGMKITIAEFYAPWCGHCKRLTPEYTKLAEMIQNDPMTANFVQVVKADCDKHRSLGEPFGVTGFPTLKILSRGIGIEEADSAFDYNGPRTAEEMFKKLKGFVEQDKLVGRHEDLDKLAQEFMASDDKEAFLLNKAKAETEKHLEGETYHLLMTKIIAKGEGYIEKESARIGRIIQKGSITRTKFADMVLKVNVLDAFKATETS</sequence>
<feature type="chain" id="PRO_5022841995" evidence="1">
    <location>
        <begin position="26"/>
        <end position="250"/>
    </location>
</feature>
<dbReference type="SUPFAM" id="SSF52833">
    <property type="entry name" value="Thioredoxin-like"/>
    <property type="match status" value="1"/>
</dbReference>
<evidence type="ECO:0000313" key="3">
    <source>
        <dbReference type="EMBL" id="QDZ23248.1"/>
    </source>
</evidence>
<dbReference type="InterPro" id="IPR017937">
    <property type="entry name" value="Thioredoxin_CS"/>
</dbReference>
<dbReference type="InterPro" id="IPR013766">
    <property type="entry name" value="Thioredoxin_domain"/>
</dbReference>
<dbReference type="GO" id="GO:0005788">
    <property type="term" value="C:endoplasmic reticulum lumen"/>
    <property type="evidence" value="ECO:0007669"/>
    <property type="project" value="TreeGrafter"/>
</dbReference>
<feature type="domain" description="Thioredoxin" evidence="2">
    <location>
        <begin position="21"/>
        <end position="150"/>
    </location>
</feature>
<evidence type="ECO:0000256" key="1">
    <source>
        <dbReference type="SAM" id="SignalP"/>
    </source>
</evidence>